<comment type="caution">
    <text evidence="2">The sequence shown here is derived from an EMBL/GenBank/DDBJ whole genome shotgun (WGS) entry which is preliminary data.</text>
</comment>
<evidence type="ECO:0000256" key="1">
    <source>
        <dbReference type="SAM" id="Phobius"/>
    </source>
</evidence>
<dbReference type="AlphaFoldDB" id="A0ABC8TC91"/>
<sequence length="299" mass="33259">MNNLSSSALAKDHRHCCSCKPIPTLAIYILVPLFFIGFGVSLLILIVVHNAIFFVALLFLSALLAVFLLWNSLNWRRNATLLLHLHSFPDSDLRLAPHGQLVKLTGLVSCGSVSLESSYEKVTRCVYTSTLLYESGGLGLKPADATGSCFLWRLAYSERLTTDFYITDRKSGIRALVKAGPDCKVIPLIVESRLVKTTGKCRVLSPHLTKWLKDRNLSAEADLLRLEEGYVKEGTSLSVLGMLQKNNDIVMIVQPQRIISAGCLWRKLLLPVDVDGLILWIPRMADPLTHLNSMECVQQ</sequence>
<dbReference type="EMBL" id="CAUOFW020004736">
    <property type="protein sequence ID" value="CAK9167032.1"/>
    <property type="molecule type" value="Genomic_DNA"/>
</dbReference>
<keyword evidence="1" id="KW-0472">Membrane</keyword>
<proteinExistence type="predicted"/>
<protein>
    <submittedName>
        <fullName evidence="2">Uncharacterized protein</fullName>
    </submittedName>
</protein>
<reference evidence="2 3" key="1">
    <citation type="submission" date="2024-02" db="EMBL/GenBank/DDBJ databases">
        <authorList>
            <person name="Vignale AGUSTIN F."/>
            <person name="Sosa J E."/>
            <person name="Modenutti C."/>
        </authorList>
    </citation>
    <scope>NUCLEOTIDE SEQUENCE [LARGE SCALE GENOMIC DNA]</scope>
</reference>
<dbReference type="InterPro" id="IPR040339">
    <property type="entry name" value="At1g16860-like"/>
</dbReference>
<dbReference type="Proteomes" id="UP001642360">
    <property type="component" value="Unassembled WGS sequence"/>
</dbReference>
<dbReference type="PANTHER" id="PTHR33709:SF20">
    <property type="entry name" value="OS04G0541900 PROTEIN"/>
    <property type="match status" value="1"/>
</dbReference>
<keyword evidence="1" id="KW-0812">Transmembrane</keyword>
<feature type="transmembrane region" description="Helical" evidence="1">
    <location>
        <begin position="51"/>
        <end position="70"/>
    </location>
</feature>
<evidence type="ECO:0000313" key="2">
    <source>
        <dbReference type="EMBL" id="CAK9167032.1"/>
    </source>
</evidence>
<name>A0ABC8TC91_9AQUA</name>
<keyword evidence="3" id="KW-1185">Reference proteome</keyword>
<organism evidence="2 3">
    <name type="scientific">Ilex paraguariensis</name>
    <name type="common">yerba mate</name>
    <dbReference type="NCBI Taxonomy" id="185542"/>
    <lineage>
        <taxon>Eukaryota</taxon>
        <taxon>Viridiplantae</taxon>
        <taxon>Streptophyta</taxon>
        <taxon>Embryophyta</taxon>
        <taxon>Tracheophyta</taxon>
        <taxon>Spermatophyta</taxon>
        <taxon>Magnoliopsida</taxon>
        <taxon>eudicotyledons</taxon>
        <taxon>Gunneridae</taxon>
        <taxon>Pentapetalae</taxon>
        <taxon>asterids</taxon>
        <taxon>campanulids</taxon>
        <taxon>Aquifoliales</taxon>
        <taxon>Aquifoliaceae</taxon>
        <taxon>Ilex</taxon>
    </lineage>
</organism>
<evidence type="ECO:0000313" key="3">
    <source>
        <dbReference type="Proteomes" id="UP001642360"/>
    </source>
</evidence>
<accession>A0ABC8TC91</accession>
<dbReference type="PANTHER" id="PTHR33709">
    <property type="entry name" value="OSJNBA0035M09.9 PROTEIN"/>
    <property type="match status" value="1"/>
</dbReference>
<feature type="transmembrane region" description="Helical" evidence="1">
    <location>
        <begin position="21"/>
        <end position="45"/>
    </location>
</feature>
<gene>
    <name evidence="2" type="ORF">ILEXP_LOCUS36282</name>
</gene>
<keyword evidence="1" id="KW-1133">Transmembrane helix</keyword>